<evidence type="ECO:0008006" key="5">
    <source>
        <dbReference type="Google" id="ProtNLM"/>
    </source>
</evidence>
<feature type="compositionally biased region" description="Acidic residues" evidence="2">
    <location>
        <begin position="23"/>
        <end position="34"/>
    </location>
</feature>
<feature type="region of interest" description="Disordered" evidence="2">
    <location>
        <begin position="1"/>
        <end position="34"/>
    </location>
</feature>
<keyword evidence="4" id="KW-1185">Reference proteome</keyword>
<dbReference type="PANTHER" id="PTHR28594:SF1">
    <property type="entry name" value="ATR-INTERACTING PROTEIN"/>
    <property type="match status" value="1"/>
</dbReference>
<evidence type="ECO:0000256" key="2">
    <source>
        <dbReference type="SAM" id="MobiDB-lite"/>
    </source>
</evidence>
<comment type="caution">
    <text evidence="3">The sequence shown here is derived from an EMBL/GenBank/DDBJ whole genome shotgun (WGS) entry which is preliminary data.</text>
</comment>
<feature type="compositionally biased region" description="Basic and acidic residues" evidence="2">
    <location>
        <begin position="98"/>
        <end position="115"/>
    </location>
</feature>
<dbReference type="Proteomes" id="UP000824219">
    <property type="component" value="Linkage Group LG21"/>
</dbReference>
<dbReference type="GO" id="GO:0006281">
    <property type="term" value="P:DNA repair"/>
    <property type="evidence" value="ECO:0007669"/>
    <property type="project" value="TreeGrafter"/>
</dbReference>
<organism evidence="3 4">
    <name type="scientific">Hemibagrus wyckioides</name>
    <dbReference type="NCBI Taxonomy" id="337641"/>
    <lineage>
        <taxon>Eukaryota</taxon>
        <taxon>Metazoa</taxon>
        <taxon>Chordata</taxon>
        <taxon>Craniata</taxon>
        <taxon>Vertebrata</taxon>
        <taxon>Euteleostomi</taxon>
        <taxon>Actinopterygii</taxon>
        <taxon>Neopterygii</taxon>
        <taxon>Teleostei</taxon>
        <taxon>Ostariophysi</taxon>
        <taxon>Siluriformes</taxon>
        <taxon>Bagridae</taxon>
        <taxon>Hemibagrus</taxon>
    </lineage>
</organism>
<gene>
    <name evidence="3" type="ORF">KOW79_017488</name>
</gene>
<feature type="compositionally biased region" description="Low complexity" evidence="2">
    <location>
        <begin position="85"/>
        <end position="96"/>
    </location>
</feature>
<keyword evidence="1" id="KW-0175">Coiled coil</keyword>
<reference evidence="3 4" key="1">
    <citation type="submission" date="2021-06" db="EMBL/GenBank/DDBJ databases">
        <title>Chromosome-level genome assembly of the red-tail catfish (Hemibagrus wyckioides).</title>
        <authorList>
            <person name="Shao F."/>
        </authorList>
    </citation>
    <scope>NUCLEOTIDE SEQUENCE [LARGE SCALE GENOMIC DNA]</scope>
    <source>
        <strain evidence="3">EC202008001</strain>
        <tissue evidence="3">Blood</tissue>
    </source>
</reference>
<proteinExistence type="predicted"/>
<feature type="compositionally biased region" description="Basic and acidic residues" evidence="2">
    <location>
        <begin position="467"/>
        <end position="476"/>
    </location>
</feature>
<dbReference type="AlphaFoldDB" id="A0A9D3NAR6"/>
<evidence type="ECO:0000256" key="1">
    <source>
        <dbReference type="SAM" id="Coils"/>
    </source>
</evidence>
<dbReference type="GO" id="GO:0000077">
    <property type="term" value="P:DNA damage checkpoint signaling"/>
    <property type="evidence" value="ECO:0007669"/>
    <property type="project" value="InterPro"/>
</dbReference>
<feature type="compositionally biased region" description="Basic residues" evidence="2">
    <location>
        <begin position="1"/>
        <end position="11"/>
    </location>
</feature>
<dbReference type="EMBL" id="JAHKSW010000021">
    <property type="protein sequence ID" value="KAG7319014.1"/>
    <property type="molecule type" value="Genomic_DNA"/>
</dbReference>
<dbReference type="PANTHER" id="PTHR28594">
    <property type="entry name" value="ATR-INTERACTING PROTEIN"/>
    <property type="match status" value="1"/>
</dbReference>
<feature type="region of interest" description="Disordered" evidence="2">
    <location>
        <begin position="66"/>
        <end position="116"/>
    </location>
</feature>
<sequence>MAYPPSKRHRGSRNEDPAGTDAFGDDEDFTQDDLEEIDIIASQAITRDAQATSSKRSFASIASALYPEQNKAPVREGRKTFAIGNSHPSSSSISNNMEAKRNDSSGNSQDRDEVFYSRLEAQQAELKRKLKEVEEQILMKNGEIQVLRDSLRLANQEKEQQRQAHLELERDRAHIQSEKEKELSKKVESLKSELHFKEAEMNEMRTKLQSSERGVKVVGTPIRNSVNSPGSRAFVTKESFSAELPVKPSAAKGQRTEGGKQNQEKSDKERTHSAVTRDAEGIHQKGPVLLNLLLQHPLEPSSIGLCHLLCISPDALPAIFTQSDNTTLTSSVGTSRSSTDTRLLHQPRAHFYQHQSLAMSGLAMLTHCAPPQFLRRSCPPAVYLLPLLHYHISLYCQTLETIDRSGKSPLQASALSGASDSSSASTAEESLGAQEEFALAAVKALYYIVCESPEAVNSVLDGQEGEDSGKPSENRPRQPQSSAVENACDELQSHSPLLKKLFQLVDLKIVSNASHREAVVNCSLRTLCALAERAEEGQLWRLQVVLASQTVTQNLFMDSPYSTIWLVVRFLALLLDCDKIVKKLCSHKYVCPFVRLFQYVISRSNKVVTEDMWSRLEVEVVRLLSKLFTQKTSTWASLSAESNCPCSSEVVRTVVVVLHRQWLSIKGQEKHKGGVQTWTSPGVHLLRETLLLLHWLLLNDSSFSMHCLDVLHMYHQVIPAIRDTLRRIPDLSECEELAIEEICRPEAEEVEDMDIDAGS</sequence>
<accession>A0A9D3NAR6</accession>
<feature type="region of interest" description="Disordered" evidence="2">
    <location>
        <begin position="460"/>
        <end position="484"/>
    </location>
</feature>
<feature type="compositionally biased region" description="Basic and acidic residues" evidence="2">
    <location>
        <begin position="254"/>
        <end position="276"/>
    </location>
</feature>
<feature type="coiled-coil region" evidence="1">
    <location>
        <begin position="116"/>
        <end position="207"/>
    </location>
</feature>
<dbReference type="OrthoDB" id="6428926at2759"/>
<evidence type="ECO:0000313" key="3">
    <source>
        <dbReference type="EMBL" id="KAG7319014.1"/>
    </source>
</evidence>
<dbReference type="InterPro" id="IPR033349">
    <property type="entry name" value="ATRIP"/>
</dbReference>
<protein>
    <recommendedName>
        <fullName evidence="5">ATR-interacting protein</fullName>
    </recommendedName>
</protein>
<evidence type="ECO:0000313" key="4">
    <source>
        <dbReference type="Proteomes" id="UP000824219"/>
    </source>
</evidence>
<name>A0A9D3NAR6_9TELE</name>
<feature type="region of interest" description="Disordered" evidence="2">
    <location>
        <begin position="228"/>
        <end position="276"/>
    </location>
</feature>